<evidence type="ECO:0000259" key="5">
    <source>
        <dbReference type="PROSITE" id="PS51925"/>
    </source>
</evidence>
<dbReference type="InterPro" id="IPR004521">
    <property type="entry name" value="Uncharacterised_CHP00451"/>
</dbReference>
<dbReference type="CDD" id="cd11610">
    <property type="entry name" value="eIF2D_N"/>
    <property type="match status" value="1"/>
</dbReference>
<dbReference type="PANTHER" id="PTHR12217:SF4">
    <property type="entry name" value="EUKARYOTIC TRANSLATION INITIATION FACTOR 2D"/>
    <property type="match status" value="1"/>
</dbReference>
<dbReference type="PANTHER" id="PTHR12217">
    <property type="entry name" value="EUKARYOTIC TRANSLATION INITIATION FACTOR 2D"/>
    <property type="match status" value="1"/>
</dbReference>
<proteinExistence type="evidence at transcript level"/>
<dbReference type="PROSITE" id="PS50296">
    <property type="entry name" value="SUI1"/>
    <property type="match status" value="1"/>
</dbReference>
<dbReference type="CDD" id="cd11608">
    <property type="entry name" value="eIF2D_C"/>
    <property type="match status" value="1"/>
</dbReference>
<dbReference type="GO" id="GO:0001731">
    <property type="term" value="P:formation of translation preinitiation complex"/>
    <property type="evidence" value="ECO:0007669"/>
    <property type="project" value="InterPro"/>
</dbReference>
<dbReference type="InterPro" id="IPR036877">
    <property type="entry name" value="SUI1_dom_sf"/>
</dbReference>
<dbReference type="Pfam" id="PF26291">
    <property type="entry name" value="SWIB_eIF2D"/>
    <property type="match status" value="1"/>
</dbReference>
<reference evidence="6" key="1">
    <citation type="journal article" date="2014" name="Nature">
        <title>Elephant shark genome provides unique insights into gnathostome evolution.</title>
        <authorList>
            <consortium name="International Elephant Shark Genome Sequencing Consortium"/>
            <person name="Venkatesh B."/>
            <person name="Lee A.P."/>
            <person name="Ravi V."/>
            <person name="Maurya A.K."/>
            <person name="Lian M.M."/>
            <person name="Swann J.B."/>
            <person name="Ohta Y."/>
            <person name="Flajnik M.F."/>
            <person name="Sutoh Y."/>
            <person name="Kasahara M."/>
            <person name="Hoon S."/>
            <person name="Gangu V."/>
            <person name="Roy S.W."/>
            <person name="Irimia M."/>
            <person name="Korzh V."/>
            <person name="Kondrychyn I."/>
            <person name="Lim Z.W."/>
            <person name="Tay B.H."/>
            <person name="Tohari S."/>
            <person name="Kong K.W."/>
            <person name="Ho S."/>
            <person name="Lorente-Galdos B."/>
            <person name="Quilez J."/>
            <person name="Marques-Bonet T."/>
            <person name="Raney B.J."/>
            <person name="Ingham P.W."/>
            <person name="Tay A."/>
            <person name="Hillier L.W."/>
            <person name="Minx P."/>
            <person name="Boehm T."/>
            <person name="Wilson R.K."/>
            <person name="Brenner S."/>
            <person name="Warren W.C."/>
        </authorList>
    </citation>
    <scope>NUCLEOTIDE SEQUENCE</scope>
    <source>
        <tissue evidence="6">Testis</tissue>
    </source>
</reference>
<dbReference type="Pfam" id="PF17832">
    <property type="entry name" value="Pre-PUA"/>
    <property type="match status" value="1"/>
</dbReference>
<keyword evidence="3 6" id="KW-0648">Protein biosynthesis</keyword>
<name>V9KMM0_CALMI</name>
<dbReference type="InterPro" id="IPR057429">
    <property type="entry name" value="WH_eIF2D"/>
</dbReference>
<dbReference type="GO" id="GO:0003723">
    <property type="term" value="F:RNA binding"/>
    <property type="evidence" value="ECO:0007669"/>
    <property type="project" value="InterPro"/>
</dbReference>
<dbReference type="PROSITE" id="PS51925">
    <property type="entry name" value="SWIB_MDM2"/>
    <property type="match status" value="1"/>
</dbReference>
<dbReference type="CDD" id="cd21156">
    <property type="entry name" value="PUA_eIF2d-like"/>
    <property type="match status" value="1"/>
</dbReference>
<dbReference type="InterPro" id="IPR048247">
    <property type="entry name" value="eIF2D_N"/>
</dbReference>
<feature type="domain" description="DM2" evidence="5">
    <location>
        <begin position="420"/>
        <end position="504"/>
    </location>
</feature>
<protein>
    <submittedName>
        <fullName evidence="6">Eukaryotic translation initiation factor 2D</fullName>
    </submittedName>
</protein>
<evidence type="ECO:0000256" key="3">
    <source>
        <dbReference type="ARBA" id="ARBA00022540"/>
    </source>
</evidence>
<dbReference type="InterPro" id="IPR039757">
    <property type="entry name" value="EIF2D"/>
</dbReference>
<dbReference type="GO" id="GO:0003743">
    <property type="term" value="F:translation initiation factor activity"/>
    <property type="evidence" value="ECO:0007669"/>
    <property type="project" value="UniProtKB-KW"/>
</dbReference>
<evidence type="ECO:0000259" key="4">
    <source>
        <dbReference type="PROSITE" id="PS50296"/>
    </source>
</evidence>
<evidence type="ECO:0000313" key="6">
    <source>
        <dbReference type="EMBL" id="AFO99246.1"/>
    </source>
</evidence>
<dbReference type="PROSITE" id="PS50890">
    <property type="entry name" value="PUA"/>
    <property type="match status" value="1"/>
</dbReference>
<dbReference type="InterPro" id="IPR058886">
    <property type="entry name" value="SWIB_eIF2D"/>
</dbReference>
<dbReference type="AlphaFoldDB" id="V9KMM0"/>
<dbReference type="SUPFAM" id="SSF88697">
    <property type="entry name" value="PUA domain-like"/>
    <property type="match status" value="1"/>
</dbReference>
<dbReference type="NCBIfam" id="TIGR00451">
    <property type="entry name" value="unchar_dom_2"/>
    <property type="match status" value="1"/>
</dbReference>
<dbReference type="SUPFAM" id="SSF47592">
    <property type="entry name" value="SWIB/MDM2 domain"/>
    <property type="match status" value="1"/>
</dbReference>
<evidence type="ECO:0000256" key="2">
    <source>
        <dbReference type="ARBA" id="ARBA00022490"/>
    </source>
</evidence>
<dbReference type="FunFam" id="3.10.400.20:FF:000002">
    <property type="entry name" value="Eukaryotic translation initiation factor 2D"/>
    <property type="match status" value="1"/>
</dbReference>
<dbReference type="InterPro" id="IPR039759">
    <property type="entry name" value="eIF2D_SUI1"/>
</dbReference>
<comment type="similarity">
    <text evidence="1">Belongs to the eIF2D family.</text>
</comment>
<dbReference type="Pfam" id="PF25304">
    <property type="entry name" value="WHD_eIF2D"/>
    <property type="match status" value="1"/>
</dbReference>
<organism evidence="6">
    <name type="scientific">Callorhinchus milii</name>
    <name type="common">Ghost shark</name>
    <dbReference type="NCBI Taxonomy" id="7868"/>
    <lineage>
        <taxon>Eukaryota</taxon>
        <taxon>Metazoa</taxon>
        <taxon>Chordata</taxon>
        <taxon>Craniata</taxon>
        <taxon>Vertebrata</taxon>
        <taxon>Chondrichthyes</taxon>
        <taxon>Holocephali</taxon>
        <taxon>Chimaeriformes</taxon>
        <taxon>Callorhinchidae</taxon>
        <taxon>Callorhinchus</taxon>
    </lineage>
</organism>
<dbReference type="InterPro" id="IPR001950">
    <property type="entry name" value="SUI1"/>
</dbReference>
<dbReference type="SUPFAM" id="SSF55159">
    <property type="entry name" value="eIF1-like"/>
    <property type="match status" value="1"/>
</dbReference>
<accession>V9KMM0</accession>
<dbReference type="InterPro" id="IPR003121">
    <property type="entry name" value="SWIB_MDM2_domain"/>
</dbReference>
<sequence>MFVKPFRVKSNTVIKGSDRRKLKAQVVSLFPSLSGHQLSQLVPNKEELNVVKINSHKGDAVTVFVLNRNPIFFEVEKRLYPTVYTLWSYPDLMAAVTTWPAVLEKLAGGADLMLPGVVVPPSGLPDILQGDLCAVNLVGSRAPIAVGLACMTTAQMVAARMKGKGISVFHTYHDQLWAFGERSSPPLIAHKFCDLGESGDQLEVEEEEERELSLNGINSGNEEAPRDLMEGDIPDVTEDDVPDVHKLCLNAETESEGLNSGTDRVGDCETCAIDPDGATDNATVHQENTEDTGATQEQMDELLLQCFLHALKFKVKKEDLPLLTSTFLRNRMYPCCPEGRQLDIKKSSYKKLSKFLQSMQQRQMLKVDELSKGVEGIVSVNWKHVDLKSFCVPETCTTEDAAKVDDGDSESVYQPPEFNFYYTIPSKLFPLFEHAGLKRGATLTHEDIRSIVINYVKSNELMDDCNKNYVIINPVLCDCLLEKSEYHTVTKLKWDDFFARCFKRLDQCHEVVFPGQRPIIRKGSIEPIDINIDRASNKKVTVVKNLELFGLDLQMVKIALQRRAQATVAVKQTHGKDKWVLWAQGNQIAHVGKLLLEEYRIPQKYIKGLEKAPKKK</sequence>
<dbReference type="Gene3D" id="3.10.400.20">
    <property type="match status" value="1"/>
</dbReference>
<dbReference type="Pfam" id="PF26292">
    <property type="entry name" value="PUA_elF2D"/>
    <property type="match status" value="1"/>
</dbReference>
<feature type="domain" description="SUI1" evidence="4">
    <location>
        <begin position="534"/>
        <end position="599"/>
    </location>
</feature>
<dbReference type="InterPro" id="IPR015947">
    <property type="entry name" value="PUA-like_sf"/>
</dbReference>
<dbReference type="InterPro" id="IPR036885">
    <property type="entry name" value="SWIB_MDM2_dom_sf"/>
</dbReference>
<dbReference type="InterPro" id="IPR048248">
    <property type="entry name" value="PUA_eIF2d-like"/>
</dbReference>
<keyword evidence="2" id="KW-0963">Cytoplasm</keyword>
<dbReference type="InterPro" id="IPR041366">
    <property type="entry name" value="Pre-PUA"/>
</dbReference>
<dbReference type="Pfam" id="PF01253">
    <property type="entry name" value="SUI1"/>
    <property type="match status" value="1"/>
</dbReference>
<keyword evidence="3 6" id="KW-0396">Initiation factor</keyword>
<evidence type="ECO:0000256" key="1">
    <source>
        <dbReference type="ARBA" id="ARBA00010359"/>
    </source>
</evidence>
<dbReference type="EMBL" id="JW866729">
    <property type="protein sequence ID" value="AFO99246.1"/>
    <property type="molecule type" value="mRNA"/>
</dbReference>